<protein>
    <recommendedName>
        <fullName evidence="8">Sugar phosphate exchanger 3</fullName>
    </recommendedName>
    <alternativeName>
        <fullName evidence="9">Solute carrier family 37 member 3</fullName>
    </alternativeName>
</protein>
<dbReference type="EMBL" id="CADCXU010025637">
    <property type="protein sequence ID" value="CAB0012764.1"/>
    <property type="molecule type" value="Genomic_DNA"/>
</dbReference>
<organism evidence="12 13">
    <name type="scientific">Nesidiocoris tenuis</name>
    <dbReference type="NCBI Taxonomy" id="355587"/>
    <lineage>
        <taxon>Eukaryota</taxon>
        <taxon>Metazoa</taxon>
        <taxon>Ecdysozoa</taxon>
        <taxon>Arthropoda</taxon>
        <taxon>Hexapoda</taxon>
        <taxon>Insecta</taxon>
        <taxon>Pterygota</taxon>
        <taxon>Neoptera</taxon>
        <taxon>Paraneoptera</taxon>
        <taxon>Hemiptera</taxon>
        <taxon>Heteroptera</taxon>
        <taxon>Panheteroptera</taxon>
        <taxon>Cimicomorpha</taxon>
        <taxon>Miridae</taxon>
        <taxon>Dicyphina</taxon>
        <taxon>Nesidiocoris</taxon>
    </lineage>
</organism>
<feature type="transmembrane region" description="Helical" evidence="10">
    <location>
        <begin position="139"/>
        <end position="159"/>
    </location>
</feature>
<feature type="transmembrane region" description="Helical" evidence="10">
    <location>
        <begin position="41"/>
        <end position="61"/>
    </location>
</feature>
<accession>A0A6H5H8K1</accession>
<evidence type="ECO:0000256" key="1">
    <source>
        <dbReference type="ARBA" id="ARBA00004141"/>
    </source>
</evidence>
<dbReference type="FunFam" id="1.20.1250.20:FF:000028">
    <property type="entry name" value="Sugar phosphate exchanger 3 isoform 1"/>
    <property type="match status" value="1"/>
</dbReference>
<feature type="transmembrane region" description="Helical" evidence="10">
    <location>
        <begin position="234"/>
        <end position="253"/>
    </location>
</feature>
<dbReference type="PANTHER" id="PTHR43184">
    <property type="entry name" value="MAJOR FACILITATOR SUPERFAMILY TRANSPORTER 16, ISOFORM B"/>
    <property type="match status" value="1"/>
</dbReference>
<feature type="transmembrane region" description="Helical" evidence="10">
    <location>
        <begin position="439"/>
        <end position="457"/>
    </location>
</feature>
<feature type="transmembrane region" description="Helical" evidence="10">
    <location>
        <begin position="366"/>
        <end position="386"/>
    </location>
</feature>
<dbReference type="Gene3D" id="1.20.1250.20">
    <property type="entry name" value="MFS general substrate transporter like domains"/>
    <property type="match status" value="2"/>
</dbReference>
<keyword evidence="3" id="KW-0813">Transport</keyword>
<dbReference type="Proteomes" id="UP000479000">
    <property type="component" value="Unassembled WGS sequence"/>
</dbReference>
<dbReference type="PIRSF" id="PIRSF002808">
    <property type="entry name" value="Hexose_phosphate_transp"/>
    <property type="match status" value="1"/>
</dbReference>
<gene>
    <name evidence="12" type="ORF">NTEN_LOCUS17459</name>
</gene>
<feature type="transmembrane region" description="Helical" evidence="10">
    <location>
        <begin position="108"/>
        <end position="132"/>
    </location>
</feature>
<evidence type="ECO:0000256" key="9">
    <source>
        <dbReference type="ARBA" id="ARBA00042039"/>
    </source>
</evidence>
<evidence type="ECO:0000256" key="10">
    <source>
        <dbReference type="SAM" id="Phobius"/>
    </source>
</evidence>
<keyword evidence="7 10" id="KW-0472">Membrane</keyword>
<feature type="transmembrane region" description="Helical" evidence="10">
    <location>
        <begin position="340"/>
        <end position="360"/>
    </location>
</feature>
<keyword evidence="5 10" id="KW-0812">Transmembrane</keyword>
<reference evidence="12 13" key="1">
    <citation type="submission" date="2020-02" db="EMBL/GenBank/DDBJ databases">
        <authorList>
            <person name="Ferguson B K."/>
        </authorList>
    </citation>
    <scope>NUCLEOTIDE SEQUENCE [LARGE SCALE GENOMIC DNA]</scope>
</reference>
<evidence type="ECO:0000256" key="5">
    <source>
        <dbReference type="ARBA" id="ARBA00022692"/>
    </source>
</evidence>
<dbReference type="PROSITE" id="PS50850">
    <property type="entry name" value="MFS"/>
    <property type="match status" value="1"/>
</dbReference>
<dbReference type="Pfam" id="PF07690">
    <property type="entry name" value="MFS_1"/>
    <property type="match status" value="1"/>
</dbReference>
<dbReference type="SUPFAM" id="SSF103473">
    <property type="entry name" value="MFS general substrate transporter"/>
    <property type="match status" value="1"/>
</dbReference>
<dbReference type="InterPro" id="IPR000849">
    <property type="entry name" value="Sugar_P_transporter"/>
</dbReference>
<dbReference type="InterPro" id="IPR036259">
    <property type="entry name" value="MFS_trans_sf"/>
</dbReference>
<evidence type="ECO:0000313" key="12">
    <source>
        <dbReference type="EMBL" id="CAB0012764.1"/>
    </source>
</evidence>
<dbReference type="InterPro" id="IPR011701">
    <property type="entry name" value="MFS"/>
</dbReference>
<dbReference type="InterPro" id="IPR020846">
    <property type="entry name" value="MFS_dom"/>
</dbReference>
<dbReference type="GO" id="GO:0022857">
    <property type="term" value="F:transmembrane transporter activity"/>
    <property type="evidence" value="ECO:0007669"/>
    <property type="project" value="InterPro"/>
</dbReference>
<dbReference type="GO" id="GO:0016020">
    <property type="term" value="C:membrane"/>
    <property type="evidence" value="ECO:0007669"/>
    <property type="project" value="UniProtKB-SubCell"/>
</dbReference>
<keyword evidence="6 10" id="KW-1133">Transmembrane helix</keyword>
<name>A0A6H5H8K1_9HEMI</name>
<feature type="transmembrane region" description="Helical" evidence="10">
    <location>
        <begin position="202"/>
        <end position="222"/>
    </location>
</feature>
<keyword evidence="4" id="KW-0762">Sugar transport</keyword>
<feature type="domain" description="Major facilitator superfamily (MFS) profile" evidence="11">
    <location>
        <begin position="43"/>
        <end position="458"/>
    </location>
</feature>
<evidence type="ECO:0000256" key="8">
    <source>
        <dbReference type="ARBA" id="ARBA00041091"/>
    </source>
</evidence>
<evidence type="ECO:0000256" key="6">
    <source>
        <dbReference type="ARBA" id="ARBA00022989"/>
    </source>
</evidence>
<comment type="subcellular location">
    <subcellularLocation>
        <location evidence="1">Membrane</location>
        <topology evidence="1">Multi-pass membrane protein</topology>
    </subcellularLocation>
</comment>
<feature type="transmembrane region" description="Helical" evidence="10">
    <location>
        <begin position="165"/>
        <end position="190"/>
    </location>
</feature>
<proteinExistence type="inferred from homology"/>
<evidence type="ECO:0000256" key="7">
    <source>
        <dbReference type="ARBA" id="ARBA00023136"/>
    </source>
</evidence>
<feature type="transmembrane region" description="Helical" evidence="10">
    <location>
        <begin position="407"/>
        <end position="433"/>
    </location>
</feature>
<dbReference type="OrthoDB" id="3639251at2759"/>
<evidence type="ECO:0000259" key="11">
    <source>
        <dbReference type="PROSITE" id="PS50850"/>
    </source>
</evidence>
<comment type="similarity">
    <text evidence="2">Belongs to the major facilitator superfamily. Organophosphate:Pi antiporter (OPA) (TC 2.A.1.4) family.</text>
</comment>
<feature type="transmembrane region" description="Helical" evidence="10">
    <location>
        <begin position="274"/>
        <end position="296"/>
    </location>
</feature>
<evidence type="ECO:0000256" key="4">
    <source>
        <dbReference type="ARBA" id="ARBA00022597"/>
    </source>
</evidence>
<keyword evidence="13" id="KW-1185">Reference proteome</keyword>
<evidence type="ECO:0000313" key="13">
    <source>
        <dbReference type="Proteomes" id="UP000479000"/>
    </source>
</evidence>
<dbReference type="AlphaFoldDB" id="A0A6H5H8K1"/>
<evidence type="ECO:0000256" key="2">
    <source>
        <dbReference type="ARBA" id="ARBA00009598"/>
    </source>
</evidence>
<sequence>MQTSSPIHLLKQNNKINQWCVDNTQYFHILKCKSVAQFDHILYRISVLTLTFLSYMCYHASRKPLSIVKSYFNQSCANLTPPPDIFINSSNQNTWCDWAPFYGPDAGALLGTLDSAFLFAYAAAMFLSGFVAERMSLRYFLAVGMITSGIYCYLFGLAHKLQIHLFWYFVLVQIFGGVVQSSGWPGVVAVMGNWYGKSKKGLIMGLWNSHTSVGNIVGTLIASQCLSYDWGYSFMVPGVLIAAVGFINFLFLVEHPTDVGLNPACPTVHPQQTGVIEFSLCLFFSKLVCYTFIYWLPFYINASTTLTSTNSADLSTLFDFGGILGGVFAGAVTDYYGKSATVCCVMLIISIPLLLLYSWIGAVLLWLNIILLFAVGFFVNGPYALITTAVSAELGCHPSLSGNSKALATVTAIIDGTGSIGAAVGPLIAGIVYSFGWSYVFIMLMIANILALTVSFFH</sequence>
<dbReference type="PANTHER" id="PTHR43184:SF12">
    <property type="entry name" value="SUGAR PHOSPHATE EXCHANGER 3"/>
    <property type="match status" value="1"/>
</dbReference>
<evidence type="ECO:0000256" key="3">
    <source>
        <dbReference type="ARBA" id="ARBA00022448"/>
    </source>
</evidence>